<name>A0A067KEX8_JATCU</name>
<dbReference type="AlphaFoldDB" id="A0A067KEX8"/>
<reference evidence="1 2" key="1">
    <citation type="journal article" date="2014" name="PLoS ONE">
        <title>Global Analysis of Gene Expression Profiles in Physic Nut (Jatropha curcas L.) Seedlings Exposed to Salt Stress.</title>
        <authorList>
            <person name="Zhang L."/>
            <person name="Zhang C."/>
            <person name="Wu P."/>
            <person name="Chen Y."/>
            <person name="Li M."/>
            <person name="Jiang H."/>
            <person name="Wu G."/>
        </authorList>
    </citation>
    <scope>NUCLEOTIDE SEQUENCE [LARGE SCALE GENOMIC DNA]</scope>
    <source>
        <strain evidence="2">cv. GZQX0401</strain>
        <tissue evidence="1">Young leaves</tissue>
    </source>
</reference>
<organism evidence="1 2">
    <name type="scientific">Jatropha curcas</name>
    <name type="common">Barbados nut</name>
    <dbReference type="NCBI Taxonomy" id="180498"/>
    <lineage>
        <taxon>Eukaryota</taxon>
        <taxon>Viridiplantae</taxon>
        <taxon>Streptophyta</taxon>
        <taxon>Embryophyta</taxon>
        <taxon>Tracheophyta</taxon>
        <taxon>Spermatophyta</taxon>
        <taxon>Magnoliopsida</taxon>
        <taxon>eudicotyledons</taxon>
        <taxon>Gunneridae</taxon>
        <taxon>Pentapetalae</taxon>
        <taxon>rosids</taxon>
        <taxon>fabids</taxon>
        <taxon>Malpighiales</taxon>
        <taxon>Euphorbiaceae</taxon>
        <taxon>Crotonoideae</taxon>
        <taxon>Jatropheae</taxon>
        <taxon>Jatropha</taxon>
    </lineage>
</organism>
<protein>
    <submittedName>
        <fullName evidence="1">Uncharacterized protein</fullName>
    </submittedName>
</protein>
<evidence type="ECO:0000313" key="1">
    <source>
        <dbReference type="EMBL" id="KDP30414.1"/>
    </source>
</evidence>
<accession>A0A067KEX8</accession>
<gene>
    <name evidence="1" type="ORF">JCGZ_18092</name>
</gene>
<keyword evidence="2" id="KW-1185">Reference proteome</keyword>
<dbReference type="Proteomes" id="UP000027138">
    <property type="component" value="Unassembled WGS sequence"/>
</dbReference>
<proteinExistence type="predicted"/>
<evidence type="ECO:0000313" key="2">
    <source>
        <dbReference type="Proteomes" id="UP000027138"/>
    </source>
</evidence>
<dbReference type="EMBL" id="KK914683">
    <property type="protein sequence ID" value="KDP30414.1"/>
    <property type="molecule type" value="Genomic_DNA"/>
</dbReference>
<sequence length="85" mass="9553">MKHPRIMVCSSPIGKPIISSCQLMEESILSLTSRPSIARAPPPAASFAVMHSGQNINLHRERAIFTTTRSKSHNEPKNEITFRRR</sequence>